<evidence type="ECO:0000259" key="2">
    <source>
        <dbReference type="Pfam" id="PF00823"/>
    </source>
</evidence>
<comment type="similarity">
    <text evidence="1">Belongs to the mycobacterial PPE family.</text>
</comment>
<dbReference type="InterPro" id="IPR000030">
    <property type="entry name" value="PPE_dom"/>
</dbReference>
<feature type="domain" description="PPE" evidence="2">
    <location>
        <begin position="2"/>
        <end position="164"/>
    </location>
</feature>
<dbReference type="Pfam" id="PF12484">
    <property type="entry name" value="PPE-SVP"/>
    <property type="match status" value="1"/>
</dbReference>
<evidence type="ECO:0000313" key="5">
    <source>
        <dbReference type="Proteomes" id="UP000324701"/>
    </source>
</evidence>
<dbReference type="EMBL" id="VTZN01000058">
    <property type="protein sequence ID" value="KAA1250084.1"/>
    <property type="molecule type" value="Genomic_DNA"/>
</dbReference>
<dbReference type="PANTHER" id="PTHR46766">
    <property type="entry name" value="GLUTAMINE-RICH PROTEIN 2"/>
    <property type="match status" value="1"/>
</dbReference>
<feature type="domain" description="PPE family C-terminal" evidence="3">
    <location>
        <begin position="284"/>
        <end position="362"/>
    </location>
</feature>
<name>A0A5B1BS57_MYCSI</name>
<protein>
    <submittedName>
        <fullName evidence="4">PPE family protein</fullName>
    </submittedName>
</protein>
<reference evidence="4 5" key="1">
    <citation type="submission" date="2019-09" db="EMBL/GenBank/DDBJ databases">
        <title>Report of infection by Mycobacterium simiae a patient suffering from pulmonary tuberculosis.</title>
        <authorList>
            <person name="Mohanty P.S."/>
            <person name="Bansal A.K."/>
            <person name="Singh H."/>
            <person name="Sharma S."/>
            <person name="Patil S.A."/>
            <person name="Upadhaya P."/>
            <person name="Singh P.K."/>
            <person name="Kumar D."/>
            <person name="Kumar S."/>
            <person name="Singh R.K."/>
            <person name="Chaudhary B."/>
        </authorList>
    </citation>
    <scope>NUCLEOTIDE SEQUENCE [LARGE SCALE GENOMIC DNA]</scope>
    <source>
        <strain evidence="4 5">JAL-560-SIM</strain>
    </source>
</reference>
<dbReference type="RefSeq" id="WP_149654075.1">
    <property type="nucleotide sequence ID" value="NZ_VTZN01000058.1"/>
</dbReference>
<dbReference type="Gene3D" id="1.20.1260.20">
    <property type="entry name" value="PPE superfamily"/>
    <property type="match status" value="1"/>
</dbReference>
<dbReference type="OrthoDB" id="4714382at2"/>
<proteinExistence type="inferred from homology"/>
<dbReference type="InterPro" id="IPR038332">
    <property type="entry name" value="PPE_sf"/>
</dbReference>
<dbReference type="AlphaFoldDB" id="A0A5B1BS57"/>
<keyword evidence="5" id="KW-1185">Reference proteome</keyword>
<dbReference type="Pfam" id="PF00823">
    <property type="entry name" value="PPE"/>
    <property type="match status" value="1"/>
</dbReference>
<dbReference type="GO" id="GO:0052572">
    <property type="term" value="P:response to host immune response"/>
    <property type="evidence" value="ECO:0007669"/>
    <property type="project" value="TreeGrafter"/>
</dbReference>
<dbReference type="SUPFAM" id="SSF140459">
    <property type="entry name" value="PE/PPE dimer-like"/>
    <property type="match status" value="1"/>
</dbReference>
<comment type="caution">
    <text evidence="4">The sequence shown here is derived from an EMBL/GenBank/DDBJ whole genome shotgun (WGS) entry which is preliminary data.</text>
</comment>
<dbReference type="Proteomes" id="UP000324701">
    <property type="component" value="Unassembled WGS sequence"/>
</dbReference>
<dbReference type="InterPro" id="IPR022171">
    <property type="entry name" value="PPE_C"/>
</dbReference>
<organism evidence="4 5">
    <name type="scientific">Mycobacterium simiae</name>
    <name type="common">Mycobacterium habana</name>
    <dbReference type="NCBI Taxonomy" id="1784"/>
    <lineage>
        <taxon>Bacteria</taxon>
        <taxon>Bacillati</taxon>
        <taxon>Actinomycetota</taxon>
        <taxon>Actinomycetes</taxon>
        <taxon>Mycobacteriales</taxon>
        <taxon>Mycobacteriaceae</taxon>
        <taxon>Mycobacterium</taxon>
        <taxon>Mycobacterium simiae complex</taxon>
    </lineage>
</organism>
<evidence type="ECO:0000259" key="3">
    <source>
        <dbReference type="Pfam" id="PF12484"/>
    </source>
</evidence>
<accession>A0A5B1BS57</accession>
<dbReference type="PANTHER" id="PTHR46766:SF1">
    <property type="entry name" value="GLUTAMINE-RICH PROTEIN 2"/>
    <property type="match status" value="1"/>
</dbReference>
<gene>
    <name evidence="4" type="ORF">F0Q45_11495</name>
</gene>
<evidence type="ECO:0000313" key="4">
    <source>
        <dbReference type="EMBL" id="KAA1250084.1"/>
    </source>
</evidence>
<evidence type="ECO:0000256" key="1">
    <source>
        <dbReference type="ARBA" id="ARBA00010652"/>
    </source>
</evidence>
<dbReference type="FunFam" id="1.20.1260.20:FF:000001">
    <property type="entry name" value="PPE family protein PPE41"/>
    <property type="match status" value="1"/>
</dbReference>
<sequence length="371" mass="36376">MDYAALPPEINSARMYAGAGAGPLLAAAAAWDGLSASLYTTSAQCWSVISGLVGGPWQGAVSAAMTAATAPYLAWLGIAAGQAEETAIQAKAAVAAYQAAFAMTVPPAEIAANRALLMALVATNVLGQNTPAIATTEAHYAMMWAQDAAAMYGYAGAAAAATRLIPFTVPPQVTRAAGLAVSQGAAAVAGTAAKLSQLIIGVPKLLKWFAVRPLVAGVVTVEEGMLTPIEVGAGGTSATMSITSVLRSFMSVGQAAAEAVAPLASAATNFGLKMPGLGRVGTVSASLGRAGSIGALSVPHSWGAAAPSVHHAATALPSPGLASTSMAAPDAAAPMLGGLPPLSSAAGEGSASAPRNGLRRRLIVVGSPAAG</sequence>